<comment type="caution">
    <text evidence="1">The sequence shown here is derived from an EMBL/GenBank/DDBJ whole genome shotgun (WGS) entry which is preliminary data.</text>
</comment>
<evidence type="ECO:0000313" key="2">
    <source>
        <dbReference type="Proteomes" id="UP001575181"/>
    </source>
</evidence>
<organism evidence="1 2">
    <name type="scientific">Thiohalorhabdus methylotrophus</name>
    <dbReference type="NCBI Taxonomy" id="3242694"/>
    <lineage>
        <taxon>Bacteria</taxon>
        <taxon>Pseudomonadati</taxon>
        <taxon>Pseudomonadota</taxon>
        <taxon>Gammaproteobacteria</taxon>
        <taxon>Thiohalorhabdales</taxon>
        <taxon>Thiohalorhabdaceae</taxon>
        <taxon>Thiohalorhabdus</taxon>
    </lineage>
</organism>
<name>A0ABV4TTU8_9GAMM</name>
<gene>
    <name evidence="1" type="ORF">ACERLL_03845</name>
</gene>
<accession>A0ABV4TTU8</accession>
<reference evidence="1 2" key="1">
    <citation type="submission" date="2024-08" db="EMBL/GenBank/DDBJ databases">
        <title>Whole-genome sequencing of halo(alkali)philic microorganisms from hypersaline lakes.</title>
        <authorList>
            <person name="Sorokin D.Y."/>
            <person name="Merkel A.Y."/>
            <person name="Messina E."/>
            <person name="Yakimov M."/>
        </authorList>
    </citation>
    <scope>NUCLEOTIDE SEQUENCE [LARGE SCALE GENOMIC DNA]</scope>
    <source>
        <strain evidence="1 2">Cl-TMA</strain>
    </source>
</reference>
<dbReference type="Pfam" id="PF11306">
    <property type="entry name" value="DUF3108"/>
    <property type="match status" value="1"/>
</dbReference>
<dbReference type="RefSeq" id="WP_373654734.1">
    <property type="nucleotide sequence ID" value="NZ_JBGUAW010000002.1"/>
</dbReference>
<keyword evidence="2" id="KW-1185">Reference proteome</keyword>
<protein>
    <submittedName>
        <fullName evidence="1">DUF3108 domain-containing protein</fullName>
    </submittedName>
</protein>
<evidence type="ECO:0000313" key="1">
    <source>
        <dbReference type="EMBL" id="MFA9459953.1"/>
    </source>
</evidence>
<dbReference type="Proteomes" id="UP001575181">
    <property type="component" value="Unassembled WGS sequence"/>
</dbReference>
<sequence length="267" mass="30007">MAALPVSFLGRLLLFGLLSSLLLTSKTSASPGPESWEIQFEELRYEVSWAGMKAGKGMFRARPTEEGLILRAQICSTGWVDALHSVRDQIYTRARVEDGKLVPEYHRVTQIEGGSTKETVLEFLTEHRVMFERKGREKLISVPPGVLEVLTAIYSIRRMPLEVGVTHRVPLIDGKDVKMLVVPVEGRTKEGGEVVLEVRPYTVGEDGERDGGKNWELYLSQEGRIPVRMKLELSFGTLHLRLTGVRDTSNGRDGQQLFCDKSVRMPR</sequence>
<dbReference type="InterPro" id="IPR021457">
    <property type="entry name" value="DUF3108"/>
</dbReference>
<proteinExistence type="predicted"/>
<dbReference type="EMBL" id="JBGUAW010000002">
    <property type="protein sequence ID" value="MFA9459953.1"/>
    <property type="molecule type" value="Genomic_DNA"/>
</dbReference>